<sequence>MKRWGTCWRLPGRRSRGWSASGVRSGGACPEAPWSGVALCLTPDAARCLPGNTLKPGLEKPAYTIRMLCNSSSTIDVRAQMFEPDPKPISRVFVDPRKTWRAEPQPKTRTTKIKKRTGPRKKRKGGTFRTTIRPFLVFCERFWESREASENNYAFLASYSLKIKAGSKNSFSANLCVLCASAPLRLQSLLF</sequence>
<evidence type="ECO:0000256" key="1">
    <source>
        <dbReference type="SAM" id="MobiDB-lite"/>
    </source>
</evidence>
<protein>
    <submittedName>
        <fullName evidence="2">Uncharacterized protein</fullName>
    </submittedName>
</protein>
<dbReference type="AlphaFoldDB" id="A0A450S9F1"/>
<reference evidence="2" key="1">
    <citation type="submission" date="2019-02" db="EMBL/GenBank/DDBJ databases">
        <authorList>
            <person name="Gruber-Vodicka R. H."/>
            <person name="Seah K. B. B."/>
        </authorList>
    </citation>
    <scope>NUCLEOTIDE SEQUENCE</scope>
    <source>
        <strain evidence="2">BECK_DK161</strain>
    </source>
</reference>
<accession>A0A450S9F1</accession>
<feature type="region of interest" description="Disordered" evidence="1">
    <location>
        <begin position="103"/>
        <end position="126"/>
    </location>
</feature>
<proteinExistence type="predicted"/>
<name>A0A450S9F1_9GAMM</name>
<evidence type="ECO:0000313" key="2">
    <source>
        <dbReference type="EMBL" id="VFJ48632.1"/>
    </source>
</evidence>
<dbReference type="EMBL" id="CAADEY010000022">
    <property type="protein sequence ID" value="VFJ48632.1"/>
    <property type="molecule type" value="Genomic_DNA"/>
</dbReference>
<organism evidence="2">
    <name type="scientific">Candidatus Kentrum sp. DK</name>
    <dbReference type="NCBI Taxonomy" id="2126562"/>
    <lineage>
        <taxon>Bacteria</taxon>
        <taxon>Pseudomonadati</taxon>
        <taxon>Pseudomonadota</taxon>
        <taxon>Gammaproteobacteria</taxon>
        <taxon>Candidatus Kentrum</taxon>
    </lineage>
</organism>
<feature type="compositionally biased region" description="Basic residues" evidence="1">
    <location>
        <begin position="109"/>
        <end position="126"/>
    </location>
</feature>
<gene>
    <name evidence="2" type="ORF">BECKDK2373C_GA0170839_102227</name>
</gene>